<comment type="caution">
    <text evidence="1">The sequence shown here is derived from an EMBL/GenBank/DDBJ whole genome shotgun (WGS) entry which is preliminary data.</text>
</comment>
<proteinExistence type="predicted"/>
<dbReference type="Proteomes" id="UP000016566">
    <property type="component" value="Unassembled WGS sequence"/>
</dbReference>
<sequence length="42" mass="4511">MEHDDLSETTDPSVVYARFSLLGQLNATDIPVVSSYVSKGPA</sequence>
<name>U2Z395_9RHOB</name>
<dbReference type="AlphaFoldDB" id="U2Z395"/>
<accession>U2Z395</accession>
<dbReference type="STRING" id="1337093.MBELCI_1872"/>
<gene>
    <name evidence="1" type="ORF">MBELCI_1872</name>
</gene>
<dbReference type="EMBL" id="BATB01000021">
    <property type="protein sequence ID" value="GAD55820.1"/>
    <property type="molecule type" value="Genomic_DNA"/>
</dbReference>
<evidence type="ECO:0000313" key="2">
    <source>
        <dbReference type="Proteomes" id="UP000016566"/>
    </source>
</evidence>
<protein>
    <submittedName>
        <fullName evidence="1">Uncharacterized protein</fullName>
    </submittedName>
</protein>
<organism evidence="1 2">
    <name type="scientific">Limimaricola cinnabarinus LL-001</name>
    <dbReference type="NCBI Taxonomy" id="1337093"/>
    <lineage>
        <taxon>Bacteria</taxon>
        <taxon>Pseudomonadati</taxon>
        <taxon>Pseudomonadota</taxon>
        <taxon>Alphaproteobacteria</taxon>
        <taxon>Rhodobacterales</taxon>
        <taxon>Paracoccaceae</taxon>
        <taxon>Limimaricola</taxon>
    </lineage>
</organism>
<reference evidence="1" key="1">
    <citation type="journal article" date="2013" name="Genome Announc.">
        <title>Draft Genome Sequence of Loktanella cinnabarina LL-001T, Isolated from Deep-Sea Floor Sediment.</title>
        <authorList>
            <person name="Nishi S."/>
            <person name="Tsubouchi T."/>
            <person name="Takaki Y."/>
            <person name="Koyanagi R."/>
            <person name="Satoh N."/>
            <person name="Maruyama T."/>
            <person name="Hatada Y."/>
        </authorList>
    </citation>
    <scope>NUCLEOTIDE SEQUENCE [LARGE SCALE GENOMIC DNA]</scope>
    <source>
        <strain evidence="1">LL-001</strain>
    </source>
</reference>
<keyword evidence="2" id="KW-1185">Reference proteome</keyword>
<evidence type="ECO:0000313" key="1">
    <source>
        <dbReference type="EMBL" id="GAD55820.1"/>
    </source>
</evidence>